<accession>A0A6G9GUR6</accession>
<name>A0A6G9GUR6_9ACTN</name>
<reference evidence="2 3" key="1">
    <citation type="submission" date="2020-03" db="EMBL/GenBank/DDBJ databases">
        <title>A novel species.</title>
        <authorList>
            <person name="Gao J."/>
        </authorList>
    </citation>
    <scope>NUCLEOTIDE SEQUENCE [LARGE SCALE GENOMIC DNA]</scope>
    <source>
        <strain evidence="2 3">QMT-12</strain>
    </source>
</reference>
<dbReference type="Proteomes" id="UP000501179">
    <property type="component" value="Chromosome"/>
</dbReference>
<dbReference type="RefSeq" id="WP_167024534.1">
    <property type="nucleotide sequence ID" value="NZ_CP050177.1"/>
</dbReference>
<sequence>MTPEAPLTPTTHLTHVTAPDGVAPGNGYSHVVWGTGRFVAVSGQCAFDEAGGIVGVGDAAAQARQVFENLRRCLAAAGATFDDVVKLTFFVTDVAHLPAVREARDAVIAPERPPASSAFQVAALIRPELLVEIEAFAIVPTPADTPR</sequence>
<dbReference type="AlphaFoldDB" id="A0A6G9GUR6"/>
<dbReference type="InterPro" id="IPR006175">
    <property type="entry name" value="YjgF/YER057c/UK114"/>
</dbReference>
<evidence type="ECO:0000256" key="1">
    <source>
        <dbReference type="ARBA" id="ARBA00010552"/>
    </source>
</evidence>
<dbReference type="InterPro" id="IPR035959">
    <property type="entry name" value="RutC-like_sf"/>
</dbReference>
<keyword evidence="3" id="KW-1185">Reference proteome</keyword>
<proteinExistence type="inferred from homology"/>
<dbReference type="CDD" id="cd00448">
    <property type="entry name" value="YjgF_YER057c_UK114_family"/>
    <property type="match status" value="1"/>
</dbReference>
<dbReference type="EMBL" id="CP050177">
    <property type="protein sequence ID" value="QIQ01799.1"/>
    <property type="molecule type" value="Genomic_DNA"/>
</dbReference>
<dbReference type="PANTHER" id="PTHR11803:SF58">
    <property type="entry name" value="PROTEIN HMF1-RELATED"/>
    <property type="match status" value="1"/>
</dbReference>
<evidence type="ECO:0000313" key="3">
    <source>
        <dbReference type="Proteomes" id="UP000501179"/>
    </source>
</evidence>
<comment type="similarity">
    <text evidence="1">Belongs to the RutC family.</text>
</comment>
<evidence type="ECO:0000313" key="2">
    <source>
        <dbReference type="EMBL" id="QIQ01799.1"/>
    </source>
</evidence>
<dbReference type="KEGG" id="slia:HA039_05395"/>
<dbReference type="GO" id="GO:0019239">
    <property type="term" value="F:deaminase activity"/>
    <property type="evidence" value="ECO:0007669"/>
    <property type="project" value="TreeGrafter"/>
</dbReference>
<dbReference type="PANTHER" id="PTHR11803">
    <property type="entry name" value="2-IMINOBUTANOATE/2-IMINOPROPANOATE DEAMINASE RIDA"/>
    <property type="match status" value="1"/>
</dbReference>
<dbReference type="Pfam" id="PF01042">
    <property type="entry name" value="Ribonuc_L-PSP"/>
    <property type="match status" value="1"/>
</dbReference>
<organism evidence="2 3">
    <name type="scientific">Streptomyces liangshanensis</name>
    <dbReference type="NCBI Taxonomy" id="2717324"/>
    <lineage>
        <taxon>Bacteria</taxon>
        <taxon>Bacillati</taxon>
        <taxon>Actinomycetota</taxon>
        <taxon>Actinomycetes</taxon>
        <taxon>Kitasatosporales</taxon>
        <taxon>Streptomycetaceae</taxon>
        <taxon>Streptomyces</taxon>
    </lineage>
</organism>
<dbReference type="GO" id="GO:0005829">
    <property type="term" value="C:cytosol"/>
    <property type="evidence" value="ECO:0007669"/>
    <property type="project" value="TreeGrafter"/>
</dbReference>
<dbReference type="Gene3D" id="3.30.1330.40">
    <property type="entry name" value="RutC-like"/>
    <property type="match status" value="1"/>
</dbReference>
<gene>
    <name evidence="2" type="ORF">HA039_05395</name>
</gene>
<dbReference type="SUPFAM" id="SSF55298">
    <property type="entry name" value="YjgF-like"/>
    <property type="match status" value="1"/>
</dbReference>
<protein>
    <submittedName>
        <fullName evidence="2">RidA family protein</fullName>
    </submittedName>
</protein>